<name>A0A2A2KEM5_9BILA</name>
<feature type="coiled-coil region" evidence="1">
    <location>
        <begin position="38"/>
        <end position="112"/>
    </location>
</feature>
<organism evidence="2 3">
    <name type="scientific">Diploscapter pachys</name>
    <dbReference type="NCBI Taxonomy" id="2018661"/>
    <lineage>
        <taxon>Eukaryota</taxon>
        <taxon>Metazoa</taxon>
        <taxon>Ecdysozoa</taxon>
        <taxon>Nematoda</taxon>
        <taxon>Chromadorea</taxon>
        <taxon>Rhabditida</taxon>
        <taxon>Rhabditina</taxon>
        <taxon>Rhabditomorpha</taxon>
        <taxon>Rhabditoidea</taxon>
        <taxon>Rhabditidae</taxon>
        <taxon>Diploscapter</taxon>
    </lineage>
</organism>
<reference evidence="2 3" key="1">
    <citation type="journal article" date="2017" name="Curr. Biol.">
        <title>Genome architecture and evolution of a unichromosomal asexual nematode.</title>
        <authorList>
            <person name="Fradin H."/>
            <person name="Zegar C."/>
            <person name="Gutwein M."/>
            <person name="Lucas J."/>
            <person name="Kovtun M."/>
            <person name="Corcoran D."/>
            <person name="Baugh L.R."/>
            <person name="Kiontke K."/>
            <person name="Gunsalus K."/>
            <person name="Fitch D.H."/>
            <person name="Piano F."/>
        </authorList>
    </citation>
    <scope>NUCLEOTIDE SEQUENCE [LARGE SCALE GENOMIC DNA]</scope>
    <source>
        <strain evidence="2">PF1309</strain>
    </source>
</reference>
<proteinExistence type="predicted"/>
<dbReference type="EMBL" id="LIAE01008798">
    <property type="protein sequence ID" value="PAV72411.1"/>
    <property type="molecule type" value="Genomic_DNA"/>
</dbReference>
<accession>A0A2A2KEM5</accession>
<evidence type="ECO:0000256" key="1">
    <source>
        <dbReference type="SAM" id="Coils"/>
    </source>
</evidence>
<comment type="caution">
    <text evidence="2">The sequence shown here is derived from an EMBL/GenBank/DDBJ whole genome shotgun (WGS) entry which is preliminary data.</text>
</comment>
<keyword evidence="3" id="KW-1185">Reference proteome</keyword>
<dbReference type="AlphaFoldDB" id="A0A2A2KEM5"/>
<sequence length="179" mass="20882">MSGLWKFLWRIIVSVFRLTPIKKKSIMEINALITEVYYIEFNHVIKKLKQHREKLEARIVYKEREIQQKQEERHARERLILQDGLDHFQKILDEINAILSNLEKKKLSLKINPDLKEAAKTLEDAGKLLVSLNLIEENDELIIDNNDVNFPGIPGHPVGEEDPHPEEPVPRAVDVLLEL</sequence>
<protein>
    <submittedName>
        <fullName evidence="2">Uncharacterized protein</fullName>
    </submittedName>
</protein>
<evidence type="ECO:0000313" key="2">
    <source>
        <dbReference type="EMBL" id="PAV72411.1"/>
    </source>
</evidence>
<keyword evidence="1" id="KW-0175">Coiled coil</keyword>
<evidence type="ECO:0000313" key="3">
    <source>
        <dbReference type="Proteomes" id="UP000218231"/>
    </source>
</evidence>
<gene>
    <name evidence="2" type="ORF">WR25_11230</name>
</gene>
<dbReference type="Proteomes" id="UP000218231">
    <property type="component" value="Unassembled WGS sequence"/>
</dbReference>